<reference evidence="7 8" key="1">
    <citation type="submission" date="2019-09" db="EMBL/GenBank/DDBJ databases">
        <title>Draft genome sequences of 48 bacterial type strains from the CCUG.</title>
        <authorList>
            <person name="Tunovic T."/>
            <person name="Pineiro-Iglesias B."/>
            <person name="Unosson C."/>
            <person name="Inganas E."/>
            <person name="Ohlen M."/>
            <person name="Cardew S."/>
            <person name="Jensie-Markopoulos S."/>
            <person name="Salva-Serra F."/>
            <person name="Jaen-Luchoro D."/>
            <person name="Karlsson R."/>
            <person name="Svensson-Stadler L."/>
            <person name="Chun J."/>
            <person name="Moore E."/>
        </authorList>
    </citation>
    <scope>NUCLEOTIDE SEQUENCE [LARGE SCALE GENOMIC DNA]</scope>
    <source>
        <strain evidence="7 8">CCUG 30977</strain>
    </source>
</reference>
<comment type="subcellular location">
    <subcellularLocation>
        <location evidence="1">Cytoplasm</location>
        <location evidence="1">Nucleoid</location>
    </subcellularLocation>
</comment>
<keyword evidence="8" id="KW-1185">Reference proteome</keyword>
<evidence type="ECO:0000256" key="3">
    <source>
        <dbReference type="ARBA" id="ARBA00022296"/>
    </source>
</evidence>
<keyword evidence="4" id="KW-0963">Cytoplasm</keyword>
<dbReference type="AlphaFoldDB" id="A0A643FJT3"/>
<dbReference type="RefSeq" id="WP_151122135.1">
    <property type="nucleotide sequence ID" value="NZ_CP088081.1"/>
</dbReference>
<dbReference type="NCBIfam" id="NF001463">
    <property type="entry name" value="PRK00321.1-4"/>
    <property type="match status" value="1"/>
</dbReference>
<dbReference type="PANTHER" id="PTHR38103">
    <property type="entry name" value="RECOMBINATION-ASSOCIATED PROTEIN RDGC"/>
    <property type="match status" value="1"/>
</dbReference>
<organism evidence="7 8">
    <name type="scientific">Ideonella dechloratans</name>
    <dbReference type="NCBI Taxonomy" id="36863"/>
    <lineage>
        <taxon>Bacteria</taxon>
        <taxon>Pseudomonadati</taxon>
        <taxon>Pseudomonadota</taxon>
        <taxon>Betaproteobacteria</taxon>
        <taxon>Burkholderiales</taxon>
        <taxon>Sphaerotilaceae</taxon>
        <taxon>Ideonella</taxon>
    </lineage>
</organism>
<evidence type="ECO:0000313" key="8">
    <source>
        <dbReference type="Proteomes" id="UP000430120"/>
    </source>
</evidence>
<comment type="caution">
    <text evidence="7">The sequence shown here is derived from an EMBL/GenBank/DDBJ whole genome shotgun (WGS) entry which is preliminary data.</text>
</comment>
<dbReference type="OrthoDB" id="5290530at2"/>
<evidence type="ECO:0000256" key="2">
    <source>
        <dbReference type="ARBA" id="ARBA00008657"/>
    </source>
</evidence>
<dbReference type="Proteomes" id="UP000430120">
    <property type="component" value="Unassembled WGS sequence"/>
</dbReference>
<protein>
    <recommendedName>
        <fullName evidence="3">Recombination-associated protein RdgC</fullName>
    </recommendedName>
</protein>
<dbReference type="NCBIfam" id="NF001464">
    <property type="entry name" value="PRK00321.1-5"/>
    <property type="match status" value="1"/>
</dbReference>
<dbReference type="Pfam" id="PF04381">
    <property type="entry name" value="RdgC"/>
    <property type="match status" value="1"/>
</dbReference>
<dbReference type="GO" id="GO:0003690">
    <property type="term" value="F:double-stranded DNA binding"/>
    <property type="evidence" value="ECO:0007669"/>
    <property type="project" value="TreeGrafter"/>
</dbReference>
<dbReference type="InterPro" id="IPR007476">
    <property type="entry name" value="RdgC"/>
</dbReference>
<dbReference type="GO" id="GO:0043590">
    <property type="term" value="C:bacterial nucleoid"/>
    <property type="evidence" value="ECO:0007669"/>
    <property type="project" value="TreeGrafter"/>
</dbReference>
<name>A0A643FJT3_IDEDE</name>
<evidence type="ECO:0000256" key="5">
    <source>
        <dbReference type="ARBA" id="ARBA00023172"/>
    </source>
</evidence>
<evidence type="ECO:0000313" key="7">
    <source>
        <dbReference type="EMBL" id="KAB0585150.1"/>
    </source>
</evidence>
<evidence type="ECO:0000256" key="4">
    <source>
        <dbReference type="ARBA" id="ARBA00022490"/>
    </source>
</evidence>
<dbReference type="GO" id="GO:0006310">
    <property type="term" value="P:DNA recombination"/>
    <property type="evidence" value="ECO:0007669"/>
    <property type="project" value="UniProtKB-KW"/>
</dbReference>
<dbReference type="GO" id="GO:0000018">
    <property type="term" value="P:regulation of DNA recombination"/>
    <property type="evidence" value="ECO:0007669"/>
    <property type="project" value="TreeGrafter"/>
</dbReference>
<feature type="region of interest" description="Disordered" evidence="6">
    <location>
        <begin position="299"/>
        <end position="341"/>
    </location>
</feature>
<evidence type="ECO:0000256" key="6">
    <source>
        <dbReference type="SAM" id="MobiDB-lite"/>
    </source>
</evidence>
<keyword evidence="5" id="KW-0233">DNA recombination</keyword>
<dbReference type="PANTHER" id="PTHR38103:SF1">
    <property type="entry name" value="RECOMBINATION-ASSOCIATED PROTEIN RDGC"/>
    <property type="match status" value="1"/>
</dbReference>
<sequence length="341" mass="37196">MFKNLIVYRIGPEWVPDLTVAEQALAKEPFVPCAPSQPLSLGWVPPRGIEHAPFVESIGGQWLVKLKLEQKMLPASVVKRRTDEIAAQIEQSTGRKPGKKQSKELKEQATHELLPMAFTKQAHVLAWIDPERRLLMVDAGSTKRAEAVVTPLVKAWEGFALRPLQTRLSPAVAMAAWLTQGEAPAGFSIDRECELKSQDEMKSVVRYARHALDIDEVREHIAQGKAPTRLAMTWAGRVGFTLTEQGVIRKLAFEDVVFEGRQGSADRPEEAFDTDAAIATGELCQLIPDLVEALDGELQPGELPSELTPATASGPADRGAAHAADQTSPAAAQDELAPPWA</sequence>
<gene>
    <name evidence="7" type="ORF">F7Q92_01275</name>
</gene>
<dbReference type="EMBL" id="VZPB01000002">
    <property type="protein sequence ID" value="KAB0585150.1"/>
    <property type="molecule type" value="Genomic_DNA"/>
</dbReference>
<proteinExistence type="inferred from homology"/>
<comment type="similarity">
    <text evidence="2">Belongs to the RdgC family.</text>
</comment>
<accession>A0A643FJT3</accession>
<evidence type="ECO:0000256" key="1">
    <source>
        <dbReference type="ARBA" id="ARBA00004453"/>
    </source>
</evidence>